<dbReference type="SUPFAM" id="SSF53649">
    <property type="entry name" value="Alkaline phosphatase-like"/>
    <property type="match status" value="1"/>
</dbReference>
<sequence>MPTSRPNILWISTHDINPHLGCYTGIWPGAEQASTPRLDALAADGLLFEQAFAAAPVCGPSRSAIITGCFPPAIGTMHMRTRATPPPEVRLLPEYFRAAGYWTGNTAFTDFQVDVPEPMYDELGDHTHWRLRDDPEQPFFMAFHSLITHESQIYLSDEEFAARTPDAQRVQKADVPPYHPDTEVYRTSWRRYLELISQMDHWVGTILDQLEEDGLADNTIVVFWSDHGLGMPRGKRWATELGFREPLIVRWPERIAPGSTYAEPVALMDLAPTMLAMCGLDVPGHMHGEVILGPDGRVQGRSEYVVSARDRMGEAEDTSRSIRDRRFRYTRHLHPDRSPMGHTEYPDNLWTWKELRRLFAQEAQQQLAFGEPPSILTDLQRSIVAASKRAPEELYDVRNDPHEEHNLAGLPGYADVQERLDSALDTWLAEVGDLGTRPERDLLARWRPDGRRPRAAEPEVDNRDGLVALTGTTDGSTIGWTTDPPTADRRRWQLYTAPFTPSAPIWVKTWRLGHEPSADVPIAAPAR</sequence>
<dbReference type="InterPro" id="IPR024607">
    <property type="entry name" value="Sulfatase_CS"/>
</dbReference>
<dbReference type="GO" id="GO:0004065">
    <property type="term" value="F:arylsulfatase activity"/>
    <property type="evidence" value="ECO:0007669"/>
    <property type="project" value="TreeGrafter"/>
</dbReference>
<evidence type="ECO:0000313" key="7">
    <source>
        <dbReference type="EMBL" id="TCC08302.1"/>
    </source>
</evidence>
<dbReference type="PANTHER" id="PTHR42693">
    <property type="entry name" value="ARYLSULFATASE FAMILY MEMBER"/>
    <property type="match status" value="1"/>
</dbReference>
<evidence type="ECO:0000256" key="1">
    <source>
        <dbReference type="ARBA" id="ARBA00008779"/>
    </source>
</evidence>
<dbReference type="InterPro" id="IPR000917">
    <property type="entry name" value="Sulfatase_N"/>
</dbReference>
<dbReference type="InterPro" id="IPR050738">
    <property type="entry name" value="Sulfatase"/>
</dbReference>
<gene>
    <name evidence="7" type="ORF">E0H45_20620</name>
</gene>
<dbReference type="InterPro" id="IPR017850">
    <property type="entry name" value="Alkaline_phosphatase_core_sf"/>
</dbReference>
<proteinExistence type="inferred from homology"/>
<evidence type="ECO:0000256" key="4">
    <source>
        <dbReference type="ARBA" id="ARBA00022837"/>
    </source>
</evidence>
<dbReference type="AlphaFoldDB" id="A0A4R0HH93"/>
<keyword evidence="4" id="KW-0106">Calcium</keyword>
<keyword evidence="2" id="KW-0479">Metal-binding</keyword>
<feature type="domain" description="Sulfatase N-terminal" evidence="6">
    <location>
        <begin position="6"/>
        <end position="279"/>
    </location>
</feature>
<name>A0A4R0HH93_9ACTN</name>
<accession>A0A4R0HH93</accession>
<comment type="caution">
    <text evidence="7">The sequence shown here is derived from an EMBL/GenBank/DDBJ whole genome shotgun (WGS) entry which is preliminary data.</text>
</comment>
<dbReference type="Pfam" id="PF00884">
    <property type="entry name" value="Sulfatase"/>
    <property type="match status" value="1"/>
</dbReference>
<evidence type="ECO:0000313" key="8">
    <source>
        <dbReference type="Proteomes" id="UP000292346"/>
    </source>
</evidence>
<reference evidence="7 8" key="1">
    <citation type="submission" date="2019-02" db="EMBL/GenBank/DDBJ databases">
        <title>Kribbella capetownensis sp. nov. and Kribbella speibonae sp. nov., isolated from soil.</title>
        <authorList>
            <person name="Curtis S.M."/>
            <person name="Norton I."/>
            <person name="Everest G.J."/>
            <person name="Meyers P.R."/>
        </authorList>
    </citation>
    <scope>NUCLEOTIDE SEQUENCE [LARGE SCALE GENOMIC DNA]</scope>
    <source>
        <strain evidence="7 8">KCTC 29219</strain>
    </source>
</reference>
<protein>
    <submittedName>
        <fullName evidence="7">DUF229 domain-containing protein</fullName>
    </submittedName>
</protein>
<organism evidence="7 8">
    <name type="scientific">Kribbella soli</name>
    <dbReference type="NCBI Taxonomy" id="1124743"/>
    <lineage>
        <taxon>Bacteria</taxon>
        <taxon>Bacillati</taxon>
        <taxon>Actinomycetota</taxon>
        <taxon>Actinomycetes</taxon>
        <taxon>Propionibacteriales</taxon>
        <taxon>Kribbellaceae</taxon>
        <taxon>Kribbella</taxon>
    </lineage>
</organism>
<dbReference type="Gene3D" id="3.40.720.10">
    <property type="entry name" value="Alkaline Phosphatase, subunit A"/>
    <property type="match status" value="1"/>
</dbReference>
<feature type="region of interest" description="Disordered" evidence="5">
    <location>
        <begin position="466"/>
        <end position="485"/>
    </location>
</feature>
<dbReference type="CDD" id="cd16027">
    <property type="entry name" value="SGSH"/>
    <property type="match status" value="1"/>
</dbReference>
<evidence type="ECO:0000259" key="6">
    <source>
        <dbReference type="Pfam" id="PF00884"/>
    </source>
</evidence>
<dbReference type="PANTHER" id="PTHR42693:SF53">
    <property type="entry name" value="ENDO-4-O-SULFATASE"/>
    <property type="match status" value="1"/>
</dbReference>
<evidence type="ECO:0000256" key="2">
    <source>
        <dbReference type="ARBA" id="ARBA00022723"/>
    </source>
</evidence>
<keyword evidence="3" id="KW-0378">Hydrolase</keyword>
<keyword evidence="8" id="KW-1185">Reference proteome</keyword>
<feature type="compositionally biased region" description="Polar residues" evidence="5">
    <location>
        <begin position="470"/>
        <end position="484"/>
    </location>
</feature>
<evidence type="ECO:0000256" key="5">
    <source>
        <dbReference type="SAM" id="MobiDB-lite"/>
    </source>
</evidence>
<dbReference type="PROSITE" id="PS00523">
    <property type="entry name" value="SULFATASE_1"/>
    <property type="match status" value="1"/>
</dbReference>
<comment type="similarity">
    <text evidence="1">Belongs to the sulfatase family.</text>
</comment>
<dbReference type="GO" id="GO:0046872">
    <property type="term" value="F:metal ion binding"/>
    <property type="evidence" value="ECO:0007669"/>
    <property type="project" value="UniProtKB-KW"/>
</dbReference>
<dbReference type="OrthoDB" id="9777306at2"/>
<evidence type="ECO:0000256" key="3">
    <source>
        <dbReference type="ARBA" id="ARBA00022801"/>
    </source>
</evidence>
<dbReference type="EMBL" id="SJJZ01000002">
    <property type="protein sequence ID" value="TCC08302.1"/>
    <property type="molecule type" value="Genomic_DNA"/>
</dbReference>
<dbReference type="Proteomes" id="UP000292346">
    <property type="component" value="Unassembled WGS sequence"/>
</dbReference>
<dbReference type="RefSeq" id="WP_131339608.1">
    <property type="nucleotide sequence ID" value="NZ_SJJZ01000002.1"/>
</dbReference>